<organism evidence="2 3">
    <name type="scientific">Vibrio phage 1.202.O._10N.222.45.E8</name>
    <dbReference type="NCBI Taxonomy" id="1881262"/>
    <lineage>
        <taxon>Viruses</taxon>
        <taxon>Duplodnaviria</taxon>
        <taxon>Heunggongvirae</taxon>
        <taxon>Uroviricota</taxon>
        <taxon>Caudoviricetes</taxon>
        <taxon>Peduoviridae</taxon>
        <taxon>Canoevirus</taxon>
        <taxon>Canoevirus canoe</taxon>
    </lineage>
</organism>
<proteinExistence type="predicted"/>
<keyword evidence="3" id="KW-1185">Reference proteome</keyword>
<sequence length="92" mass="10325">MSDFNFRPAKSTADLPITSPIHKPCPDMAGMENPDPKKRERARFLVSQLREKHGIKKRVKGNSRPMNYVCSEIGCAEPWGSVSNANPEDVKQ</sequence>
<dbReference type="EMBL" id="MG592573">
    <property type="protein sequence ID" value="AUR95192.1"/>
    <property type="molecule type" value="Genomic_DNA"/>
</dbReference>
<evidence type="ECO:0000313" key="3">
    <source>
        <dbReference type="Proteomes" id="UP000266567"/>
    </source>
</evidence>
<feature type="region of interest" description="Disordered" evidence="1">
    <location>
        <begin position="1"/>
        <end position="38"/>
    </location>
</feature>
<accession>A0A2I7RNG7</accession>
<reference evidence="2 3" key="1">
    <citation type="submission" date="2017-11" db="EMBL/GenBank/DDBJ databases">
        <title>A major lineage of nontailed dsDNA viruses as unrecognized killers of marine bacteria.</title>
        <authorList>
            <person name="Kauffman K.M."/>
            <person name="Hussain F.A."/>
            <person name="Yang J."/>
            <person name="Arevalo P."/>
            <person name="Brown J.M."/>
            <person name="Chang W.K."/>
            <person name="VanInsberghe D."/>
            <person name="Elsherbini J."/>
            <person name="Cutler M.B."/>
            <person name="Kelly L."/>
            <person name="Polz M.F."/>
        </authorList>
    </citation>
    <scope>NUCLEOTIDE SEQUENCE [LARGE SCALE GENOMIC DNA]</scope>
</reference>
<name>A0A2I7RNG7_9CAUD</name>
<dbReference type="Proteomes" id="UP000266567">
    <property type="component" value="Segment"/>
</dbReference>
<gene>
    <name evidence="2" type="ORF">NVP1202O_14</name>
</gene>
<evidence type="ECO:0000256" key="1">
    <source>
        <dbReference type="SAM" id="MobiDB-lite"/>
    </source>
</evidence>
<protein>
    <submittedName>
        <fullName evidence="2">Uncharacterized protein</fullName>
    </submittedName>
</protein>
<evidence type="ECO:0000313" key="2">
    <source>
        <dbReference type="EMBL" id="AUR95192.1"/>
    </source>
</evidence>